<dbReference type="Proteomes" id="UP000492821">
    <property type="component" value="Unassembled WGS sequence"/>
</dbReference>
<feature type="region of interest" description="Disordered" evidence="1">
    <location>
        <begin position="329"/>
        <end position="352"/>
    </location>
</feature>
<proteinExistence type="predicted"/>
<sequence length="369" mass="40419">MLWGQERLINRAAEKATTLSHAMPDLTEADDHVGDSGGRYWQFTENTDTQPVEHNCRVPPLLREWPTVLGGASHGQDKLCVPKTIQYSVPAARSNSRRLSRSNNPPIARSHIAIANVTNTINSFAAAANRCSETDLLTDLSLDEQDAELEKQKAAIGTITLRHRSRKSKSKGRSASTTTVKSGELKDPKVAMEKENVIPEHHRESDSNEDASSVQSVKSGEKQKNSPSSTMAIDGFEIDTAVEEQRGNAEDSETDEPATRAPAFSGDNESEDVVADDEDTGSMDTVRVIETNNNIDTTTPPLEAEGTPKPRSNSQVTLQTYKLPSVLREGSARKAIDDSDSDSEMYNPPCPCDQIRKDPKMKTKVCIIM</sequence>
<evidence type="ECO:0000256" key="1">
    <source>
        <dbReference type="SAM" id="MobiDB-lite"/>
    </source>
</evidence>
<organism evidence="2 3">
    <name type="scientific">Panagrellus redivivus</name>
    <name type="common">Microworm</name>
    <dbReference type="NCBI Taxonomy" id="6233"/>
    <lineage>
        <taxon>Eukaryota</taxon>
        <taxon>Metazoa</taxon>
        <taxon>Ecdysozoa</taxon>
        <taxon>Nematoda</taxon>
        <taxon>Chromadorea</taxon>
        <taxon>Rhabditida</taxon>
        <taxon>Tylenchina</taxon>
        <taxon>Panagrolaimomorpha</taxon>
        <taxon>Panagrolaimoidea</taxon>
        <taxon>Panagrolaimidae</taxon>
        <taxon>Panagrellus</taxon>
    </lineage>
</organism>
<reference evidence="2" key="1">
    <citation type="journal article" date="2013" name="Genetics">
        <title>The draft genome and transcriptome of Panagrellus redivivus are shaped by the harsh demands of a free-living lifestyle.</title>
        <authorList>
            <person name="Srinivasan J."/>
            <person name="Dillman A.R."/>
            <person name="Macchietto M.G."/>
            <person name="Heikkinen L."/>
            <person name="Lakso M."/>
            <person name="Fracchia K.M."/>
            <person name="Antoshechkin I."/>
            <person name="Mortazavi A."/>
            <person name="Wong G."/>
            <person name="Sternberg P.W."/>
        </authorList>
    </citation>
    <scope>NUCLEOTIDE SEQUENCE [LARGE SCALE GENOMIC DNA]</scope>
    <source>
        <strain evidence="2">MT8872</strain>
    </source>
</reference>
<feature type="compositionally biased region" description="Basic residues" evidence="1">
    <location>
        <begin position="161"/>
        <end position="172"/>
    </location>
</feature>
<feature type="compositionally biased region" description="Polar residues" evidence="1">
    <location>
        <begin position="290"/>
        <end position="300"/>
    </location>
</feature>
<feature type="compositionally biased region" description="Basic and acidic residues" evidence="1">
    <location>
        <begin position="183"/>
        <end position="206"/>
    </location>
</feature>
<feature type="compositionally biased region" description="Acidic residues" evidence="1">
    <location>
        <begin position="268"/>
        <end position="281"/>
    </location>
</feature>
<keyword evidence="2" id="KW-1185">Reference proteome</keyword>
<feature type="region of interest" description="Disordered" evidence="1">
    <location>
        <begin position="160"/>
        <end position="316"/>
    </location>
</feature>
<dbReference type="AlphaFoldDB" id="A0A7E4ZY84"/>
<reference evidence="3" key="2">
    <citation type="submission" date="2020-10" db="UniProtKB">
        <authorList>
            <consortium name="WormBaseParasite"/>
        </authorList>
    </citation>
    <scope>IDENTIFICATION</scope>
</reference>
<name>A0A7E4ZY84_PANRE</name>
<dbReference type="WBParaSite" id="Pan_g2631.t1">
    <property type="protein sequence ID" value="Pan_g2631.t1"/>
    <property type="gene ID" value="Pan_g2631"/>
</dbReference>
<protein>
    <submittedName>
        <fullName evidence="3">Uncharacterized protein</fullName>
    </submittedName>
</protein>
<evidence type="ECO:0000313" key="2">
    <source>
        <dbReference type="Proteomes" id="UP000492821"/>
    </source>
</evidence>
<accession>A0A7E4ZY84</accession>
<evidence type="ECO:0000313" key="3">
    <source>
        <dbReference type="WBParaSite" id="Pan_g2631.t1"/>
    </source>
</evidence>